<gene>
    <name evidence="1" type="ORF">S12H4_34228</name>
</gene>
<proteinExistence type="predicted"/>
<name>X1S909_9ZZZZ</name>
<dbReference type="PANTHER" id="PTHR40447:SF1">
    <property type="entry name" value="ANAEROBIC SULFITE REDUCTASE SUBUNIT A"/>
    <property type="match status" value="1"/>
</dbReference>
<sequence>MQLLLLPSDNILRFITKLAEDGSVFYPVIEDDKVHLNKFDKDKEFEPNFEKIRTVETTKHFLFPSRDVVAKFPKDVQKKTERQYLVGIKNCDLRGIDVYDRVFLNWEPVDFSYKQRRENTIIISADCPEPEDCCFCNLVGLNPFCESISDINFTQVSSGLLFEAITKKGDEIINKMQDLFTGASKEVQQQRDKIRKDAINKL</sequence>
<dbReference type="AlphaFoldDB" id="X1S909"/>
<comment type="caution">
    <text evidence="1">The sequence shown here is derived from an EMBL/GenBank/DDBJ whole genome shotgun (WGS) entry which is preliminary data.</text>
</comment>
<feature type="non-terminal residue" evidence="1">
    <location>
        <position position="202"/>
    </location>
</feature>
<reference evidence="1" key="1">
    <citation type="journal article" date="2014" name="Front. Microbiol.">
        <title>High frequency of phylogenetically diverse reductive dehalogenase-homologous genes in deep subseafloor sedimentary metagenomes.</title>
        <authorList>
            <person name="Kawai M."/>
            <person name="Futagami T."/>
            <person name="Toyoda A."/>
            <person name="Takaki Y."/>
            <person name="Nishi S."/>
            <person name="Hori S."/>
            <person name="Arai W."/>
            <person name="Tsubouchi T."/>
            <person name="Morono Y."/>
            <person name="Uchiyama I."/>
            <person name="Ito T."/>
            <person name="Fujiyama A."/>
            <person name="Inagaki F."/>
            <person name="Takami H."/>
        </authorList>
    </citation>
    <scope>NUCLEOTIDE SEQUENCE</scope>
    <source>
        <strain evidence="1">Expedition CK06-06</strain>
    </source>
</reference>
<dbReference type="PANTHER" id="PTHR40447">
    <property type="entry name" value="ANAEROBIC SULFITE REDUCTASE SUBUNIT A"/>
    <property type="match status" value="1"/>
</dbReference>
<organism evidence="1">
    <name type="scientific">marine sediment metagenome</name>
    <dbReference type="NCBI Taxonomy" id="412755"/>
    <lineage>
        <taxon>unclassified sequences</taxon>
        <taxon>metagenomes</taxon>
        <taxon>ecological metagenomes</taxon>
    </lineage>
</organism>
<protein>
    <submittedName>
        <fullName evidence="1">Uncharacterized protein</fullName>
    </submittedName>
</protein>
<accession>X1S909</accession>
<evidence type="ECO:0000313" key="1">
    <source>
        <dbReference type="EMBL" id="GAI89512.1"/>
    </source>
</evidence>
<dbReference type="EMBL" id="BARW01020236">
    <property type="protein sequence ID" value="GAI89512.1"/>
    <property type="molecule type" value="Genomic_DNA"/>
</dbReference>